<name>A0A545VIV6_9HYPO</name>
<keyword evidence="3" id="KW-1185">Reference proteome</keyword>
<dbReference type="Proteomes" id="UP000315783">
    <property type="component" value="Unassembled WGS sequence"/>
</dbReference>
<accession>A0A545VIV6</accession>
<evidence type="ECO:0000313" key="3">
    <source>
        <dbReference type="Proteomes" id="UP000315783"/>
    </source>
</evidence>
<comment type="caution">
    <text evidence="2">The sequence shown here is derived from an EMBL/GenBank/DDBJ whole genome shotgun (WGS) entry which is preliminary data.</text>
</comment>
<dbReference type="AlphaFoldDB" id="A0A545VIV6"/>
<evidence type="ECO:0000256" key="1">
    <source>
        <dbReference type="SAM" id="MobiDB-lite"/>
    </source>
</evidence>
<reference evidence="2 3" key="1">
    <citation type="journal article" date="2019" name="Appl. Microbiol. Biotechnol.">
        <title>Genome sequence of Isaria javanica and comparative genome analysis insights into family S53 peptidase evolution in fungal entomopathogens.</title>
        <authorList>
            <person name="Lin R."/>
            <person name="Zhang X."/>
            <person name="Xin B."/>
            <person name="Zou M."/>
            <person name="Gao Y."/>
            <person name="Qin F."/>
            <person name="Hu Q."/>
            <person name="Xie B."/>
            <person name="Cheng X."/>
        </authorList>
    </citation>
    <scope>NUCLEOTIDE SEQUENCE [LARGE SCALE GENOMIC DNA]</scope>
    <source>
        <strain evidence="2 3">IJ1G</strain>
    </source>
</reference>
<sequence>MAHSTTRAMNAHEYKSPPTSLVVFQDAETKVEGAKTSPSSTVPDSDTEEDEDVPSTGAMVALMDAQNTLERENNSPGQLLQECSSHHESKEDDEDQGSLALQHRL</sequence>
<feature type="compositionally biased region" description="Polar residues" evidence="1">
    <location>
        <begin position="74"/>
        <end position="83"/>
    </location>
</feature>
<evidence type="ECO:0000313" key="2">
    <source>
        <dbReference type="EMBL" id="TQV90212.1"/>
    </source>
</evidence>
<organism evidence="2 3">
    <name type="scientific">Cordyceps javanica</name>
    <dbReference type="NCBI Taxonomy" id="43265"/>
    <lineage>
        <taxon>Eukaryota</taxon>
        <taxon>Fungi</taxon>
        <taxon>Dikarya</taxon>
        <taxon>Ascomycota</taxon>
        <taxon>Pezizomycotina</taxon>
        <taxon>Sordariomycetes</taxon>
        <taxon>Hypocreomycetidae</taxon>
        <taxon>Hypocreales</taxon>
        <taxon>Cordycipitaceae</taxon>
        <taxon>Cordyceps</taxon>
    </lineage>
</organism>
<protein>
    <submittedName>
        <fullName evidence="2">Uncharacterized protein</fullName>
    </submittedName>
</protein>
<proteinExistence type="predicted"/>
<gene>
    <name evidence="2" type="ORF">IF1G_11104</name>
</gene>
<dbReference type="EMBL" id="SPUK01000031">
    <property type="protein sequence ID" value="TQV90212.1"/>
    <property type="molecule type" value="Genomic_DNA"/>
</dbReference>
<feature type="region of interest" description="Disordered" evidence="1">
    <location>
        <begin position="1"/>
        <end position="105"/>
    </location>
</feature>